<evidence type="ECO:0000313" key="3">
    <source>
        <dbReference type="EMBL" id="SQJ00628.1"/>
    </source>
</evidence>
<evidence type="ECO:0000313" key="4">
    <source>
        <dbReference type="Proteomes" id="UP000249008"/>
    </source>
</evidence>
<evidence type="ECO:0000256" key="1">
    <source>
        <dbReference type="SAM" id="Coils"/>
    </source>
</evidence>
<sequence length="106" mass="11950">MNLVLSKIFETSVLVSPKKALQLCSMVARKIKKGDSVVIDFNGIKATTLAFLYVLFSNIVKECGKDVKSLISVENASKELKEEFKYLKQNYKELCEKFSHLDVITA</sequence>
<feature type="coiled-coil region" evidence="1">
    <location>
        <begin position="70"/>
        <end position="97"/>
    </location>
</feature>
<dbReference type="EMBL" id="LS483487">
    <property type="protein sequence ID" value="SQJ00628.1"/>
    <property type="molecule type" value="Genomic_DNA"/>
</dbReference>
<organism evidence="3 4">
    <name type="scientific">Fusobacterium ulcerans</name>
    <dbReference type="NCBI Taxonomy" id="861"/>
    <lineage>
        <taxon>Bacteria</taxon>
        <taxon>Fusobacteriati</taxon>
        <taxon>Fusobacteriota</taxon>
        <taxon>Fusobacteriia</taxon>
        <taxon>Fusobacteriales</taxon>
        <taxon>Fusobacteriaceae</taxon>
        <taxon>Fusobacterium</taxon>
    </lineage>
</organism>
<dbReference type="RefSeq" id="WP_005976596.1">
    <property type="nucleotide sequence ID" value="NZ_BAABXY010000001.1"/>
</dbReference>
<proteinExistence type="predicted"/>
<reference evidence="3 4" key="1">
    <citation type="submission" date="2018-06" db="EMBL/GenBank/DDBJ databases">
        <authorList>
            <consortium name="Pathogen Informatics"/>
            <person name="Doyle S."/>
        </authorList>
    </citation>
    <scope>NUCLEOTIDE SEQUENCE [LARGE SCALE GENOMIC DNA]</scope>
    <source>
        <strain evidence="3 4">NCTC12112</strain>
    </source>
</reference>
<feature type="domain" description="DUF4325" evidence="2">
    <location>
        <begin position="29"/>
        <end position="79"/>
    </location>
</feature>
<gene>
    <name evidence="3" type="ORF">NCTC12112_00922</name>
</gene>
<dbReference type="AlphaFoldDB" id="A0AAX1TS07"/>
<dbReference type="InterPro" id="IPR025474">
    <property type="entry name" value="DUF4325"/>
</dbReference>
<dbReference type="Proteomes" id="UP000249008">
    <property type="component" value="Chromosome 1"/>
</dbReference>
<protein>
    <recommendedName>
        <fullName evidence="2">DUF4325 domain-containing protein</fullName>
    </recommendedName>
</protein>
<keyword evidence="1" id="KW-0175">Coiled coil</keyword>
<accession>A0AAX1TS07</accession>
<name>A0AAX1TS07_9FUSO</name>
<dbReference type="Pfam" id="PF14213">
    <property type="entry name" value="DUF4325"/>
    <property type="match status" value="1"/>
</dbReference>
<evidence type="ECO:0000259" key="2">
    <source>
        <dbReference type="Pfam" id="PF14213"/>
    </source>
</evidence>
<dbReference type="GeneID" id="78455500"/>
<dbReference type="KEGG" id="ful:C4N20_11810"/>